<dbReference type="Proteomes" id="UP000183832">
    <property type="component" value="Unassembled WGS sequence"/>
</dbReference>
<sequence>MNLKKGQLDKWFWIGGLFLLVWIELLRHELIGKRITTAVVKFIVGLQHYKEGNWKYIQNSKWSCRTLGRFQ</sequence>
<keyword evidence="2" id="KW-1185">Reference proteome</keyword>
<gene>
    <name evidence="1" type="ORF">CLUMA_CG018293</name>
</gene>
<evidence type="ECO:0000313" key="1">
    <source>
        <dbReference type="EMBL" id="CRL05150.1"/>
    </source>
</evidence>
<dbReference type="EMBL" id="CVRI01000064">
    <property type="protein sequence ID" value="CRL05150.1"/>
    <property type="molecule type" value="Genomic_DNA"/>
</dbReference>
<accession>A0A1J1J134</accession>
<organism evidence="1 2">
    <name type="scientific">Clunio marinus</name>
    <dbReference type="NCBI Taxonomy" id="568069"/>
    <lineage>
        <taxon>Eukaryota</taxon>
        <taxon>Metazoa</taxon>
        <taxon>Ecdysozoa</taxon>
        <taxon>Arthropoda</taxon>
        <taxon>Hexapoda</taxon>
        <taxon>Insecta</taxon>
        <taxon>Pterygota</taxon>
        <taxon>Neoptera</taxon>
        <taxon>Endopterygota</taxon>
        <taxon>Diptera</taxon>
        <taxon>Nematocera</taxon>
        <taxon>Chironomoidea</taxon>
        <taxon>Chironomidae</taxon>
        <taxon>Clunio</taxon>
    </lineage>
</organism>
<protein>
    <submittedName>
        <fullName evidence="1">CLUMA_CG018293, isoform A</fullName>
    </submittedName>
</protein>
<evidence type="ECO:0000313" key="2">
    <source>
        <dbReference type="Proteomes" id="UP000183832"/>
    </source>
</evidence>
<name>A0A1J1J134_9DIPT</name>
<dbReference type="AlphaFoldDB" id="A0A1J1J134"/>
<proteinExistence type="predicted"/>
<reference evidence="1 2" key="1">
    <citation type="submission" date="2015-04" db="EMBL/GenBank/DDBJ databases">
        <authorList>
            <person name="Syromyatnikov M.Y."/>
            <person name="Popov V.N."/>
        </authorList>
    </citation>
    <scope>NUCLEOTIDE SEQUENCE [LARGE SCALE GENOMIC DNA]</scope>
</reference>